<dbReference type="Proteomes" id="UP000077096">
    <property type="component" value="Chromosome"/>
</dbReference>
<reference evidence="9" key="2">
    <citation type="journal article" date="2020" name="mSystems">
        <title>Genome- and Community-Level Interaction Insights into Carbon Utilization and Element Cycling Functions of Hydrothermarchaeota in Hydrothermal Sediment.</title>
        <authorList>
            <person name="Zhou Z."/>
            <person name="Liu Y."/>
            <person name="Xu W."/>
            <person name="Pan J."/>
            <person name="Luo Z.H."/>
            <person name="Li M."/>
        </authorList>
    </citation>
    <scope>NUCLEOTIDE SEQUENCE [LARGE SCALE GENOMIC DNA]</scope>
    <source>
        <strain evidence="10">SpSt-604</strain>
        <strain evidence="9">SpSt-640</strain>
    </source>
</reference>
<evidence type="ECO:0000256" key="4">
    <source>
        <dbReference type="ARBA" id="ARBA00022679"/>
    </source>
</evidence>
<comment type="function">
    <text evidence="5">The purine nucleoside phosphorylases catalyze the phosphorolytic breakdown of the N-glycosidic bond in the beta-(deoxy)ribonucleoside molecules, with the formation of the corresponding free purine bases and pentose-1-phosphate.</text>
</comment>
<evidence type="ECO:0000313" key="10">
    <source>
        <dbReference type="EMBL" id="HGU42733.1"/>
    </source>
</evidence>
<dbReference type="PIRSF" id="PIRSF000477">
    <property type="entry name" value="PurNPase"/>
    <property type="match status" value="1"/>
</dbReference>
<dbReference type="CDD" id="cd09009">
    <property type="entry name" value="PNP-EcPNPII_like"/>
    <property type="match status" value="1"/>
</dbReference>
<dbReference type="PANTHER" id="PTHR11904">
    <property type="entry name" value="METHYLTHIOADENOSINE/PURINE NUCLEOSIDE PHOSPHORYLASE"/>
    <property type="match status" value="1"/>
</dbReference>
<evidence type="ECO:0000256" key="1">
    <source>
        <dbReference type="ARBA" id="ARBA00005058"/>
    </source>
</evidence>
<name>A0A172T254_FERPE</name>
<dbReference type="GO" id="GO:0004731">
    <property type="term" value="F:purine-nucleoside phosphorylase activity"/>
    <property type="evidence" value="ECO:0007669"/>
    <property type="project" value="UniProtKB-EC"/>
</dbReference>
<gene>
    <name evidence="10" type="ORF">ENT72_07465</name>
    <name evidence="9" type="ORF">ENU12_00905</name>
    <name evidence="8" type="ORF">JM64_02955</name>
</gene>
<evidence type="ECO:0000256" key="2">
    <source>
        <dbReference type="ARBA" id="ARBA00006751"/>
    </source>
</evidence>
<evidence type="ECO:0000259" key="7">
    <source>
        <dbReference type="Pfam" id="PF01048"/>
    </source>
</evidence>
<proteinExistence type="inferred from homology"/>
<dbReference type="GO" id="GO:0009116">
    <property type="term" value="P:nucleoside metabolic process"/>
    <property type="evidence" value="ECO:0007669"/>
    <property type="project" value="InterPro"/>
</dbReference>
<dbReference type="InterPro" id="IPR011270">
    <property type="entry name" value="Pur_Nuc_Pase_Ino/Guo-sp"/>
</dbReference>
<evidence type="ECO:0000313" key="9">
    <source>
        <dbReference type="EMBL" id="HGQ76496.1"/>
    </source>
</evidence>
<feature type="binding site" evidence="6">
    <location>
        <position position="229"/>
    </location>
    <ligand>
        <name>a purine D-ribonucleoside</name>
        <dbReference type="ChEBI" id="CHEBI:142355"/>
    </ligand>
</feature>
<dbReference type="EMBL" id="DTBH01000023">
    <property type="protein sequence ID" value="HGQ76496.1"/>
    <property type="molecule type" value="Genomic_DNA"/>
</dbReference>
<protein>
    <recommendedName>
        <fullName evidence="5">Purine nucleoside phosphorylase</fullName>
        <ecNumber evidence="5">2.4.2.1</ecNumber>
    </recommendedName>
    <alternativeName>
        <fullName evidence="5">Inosine-guanosine phosphorylase</fullName>
    </alternativeName>
</protein>
<dbReference type="UniPathway" id="UPA00606"/>
<evidence type="ECO:0000313" key="8">
    <source>
        <dbReference type="EMBL" id="ANE41067.1"/>
    </source>
</evidence>
<evidence type="ECO:0000313" key="11">
    <source>
        <dbReference type="Proteomes" id="UP000077096"/>
    </source>
</evidence>
<dbReference type="InterPro" id="IPR035994">
    <property type="entry name" value="Nucleoside_phosphorylase_sf"/>
</dbReference>
<dbReference type="NCBIfam" id="TIGR01697">
    <property type="entry name" value="PNPH-PUNA-XAPA"/>
    <property type="match status" value="1"/>
</dbReference>
<reference evidence="8 11" key="1">
    <citation type="submission" date="2014-08" db="EMBL/GenBank/DDBJ databases">
        <title>Fervidobacterium pennivorans DYC genome.</title>
        <authorList>
            <person name="Wushke S."/>
        </authorList>
    </citation>
    <scope>NUCLEOTIDE SEQUENCE [LARGE SCALE GENOMIC DNA]</scope>
    <source>
        <strain evidence="8 11">DYC</strain>
    </source>
</reference>
<comment type="similarity">
    <text evidence="2 5">Belongs to the PNP/MTAP phosphorylase family.</text>
</comment>
<feature type="binding site" evidence="6">
    <location>
        <position position="59"/>
    </location>
    <ligand>
        <name>phosphate</name>
        <dbReference type="ChEBI" id="CHEBI:43474"/>
    </ligand>
</feature>
<feature type="binding site" evidence="6">
    <location>
        <position position="111"/>
    </location>
    <ligand>
        <name>phosphate</name>
        <dbReference type="ChEBI" id="CHEBI:43474"/>
    </ligand>
</feature>
<dbReference type="NCBIfam" id="TIGR01700">
    <property type="entry name" value="PNPH"/>
    <property type="match status" value="1"/>
</dbReference>
<dbReference type="NCBIfam" id="NF006054">
    <property type="entry name" value="PRK08202.1"/>
    <property type="match status" value="1"/>
</dbReference>
<dbReference type="EC" id="2.4.2.1" evidence="5"/>
<dbReference type="InterPro" id="IPR000845">
    <property type="entry name" value="Nucleoside_phosphorylase_d"/>
</dbReference>
<feature type="binding site" evidence="6">
    <location>
        <begin position="79"/>
        <end position="81"/>
    </location>
    <ligand>
        <name>phosphate</name>
        <dbReference type="ChEBI" id="CHEBI:43474"/>
    </ligand>
</feature>
<dbReference type="SUPFAM" id="SSF53167">
    <property type="entry name" value="Purine and uridine phosphorylases"/>
    <property type="match status" value="1"/>
</dbReference>
<dbReference type="KEGG" id="fng:JM64_02955"/>
<dbReference type="Gene3D" id="3.40.50.1580">
    <property type="entry name" value="Nucleoside phosphorylase domain"/>
    <property type="match status" value="1"/>
</dbReference>
<evidence type="ECO:0000256" key="6">
    <source>
        <dbReference type="PIRSR" id="PIRSR000477-2"/>
    </source>
</evidence>
<sequence>MDKRVKEAYKYIASKISSKPKVALILGSGLGFLANGVKNATHISYKDIPSFPYSTAPGHEGKLIFGELFGKEVVVLNGRFHIYEGWNPSDIKVVIHTLKLLGIERMLITNAAGAINTSYKPGDIVLVKDVINLMFRNPLRGPNDEDIGPRFPDMLGVFDRTWMEKVKSVFQDMNEGVYLAVTGPTYETPAEIRAFRKLGADLVGMSTVPEVIACAHAGIKVLVFSCATNMAAGILDQPLSHEEVVEVANKVKERFTEVIKKALEVLE</sequence>
<feature type="binding site" evidence="6">
    <location>
        <position position="206"/>
    </location>
    <ligand>
        <name>phosphate</name>
        <dbReference type="ChEBI" id="CHEBI:43474"/>
    </ligand>
</feature>
<dbReference type="InterPro" id="IPR011268">
    <property type="entry name" value="Purine_phosphorylase"/>
</dbReference>
<dbReference type="PATRIC" id="fig|93466.3.peg.642"/>
<organism evidence="8 11">
    <name type="scientific">Fervidobacterium pennivorans</name>
    <dbReference type="NCBI Taxonomy" id="93466"/>
    <lineage>
        <taxon>Bacteria</taxon>
        <taxon>Thermotogati</taxon>
        <taxon>Thermotogota</taxon>
        <taxon>Thermotogae</taxon>
        <taxon>Thermotogales</taxon>
        <taxon>Fervidobacteriaceae</taxon>
        <taxon>Fervidobacterium</taxon>
    </lineage>
</organism>
<dbReference type="GO" id="GO:0005737">
    <property type="term" value="C:cytoplasm"/>
    <property type="evidence" value="ECO:0007669"/>
    <property type="project" value="TreeGrafter"/>
</dbReference>
<dbReference type="AlphaFoldDB" id="A0A172T254"/>
<feature type="binding site" evidence="6">
    <location>
        <position position="28"/>
    </location>
    <ligand>
        <name>phosphate</name>
        <dbReference type="ChEBI" id="CHEBI:43474"/>
    </ligand>
</feature>
<feature type="domain" description="Nucleoside phosphorylase" evidence="7">
    <location>
        <begin position="21"/>
        <end position="264"/>
    </location>
</feature>
<keyword evidence="3 5" id="KW-0328">Glycosyltransferase</keyword>
<dbReference type="EMBL" id="CP011393">
    <property type="protein sequence ID" value="ANE41067.1"/>
    <property type="molecule type" value="Genomic_DNA"/>
</dbReference>
<dbReference type="PANTHER" id="PTHR11904:SF9">
    <property type="entry name" value="PURINE NUCLEOSIDE PHOSPHORYLASE-RELATED"/>
    <property type="match status" value="1"/>
</dbReference>
<keyword evidence="4 5" id="KW-0808">Transferase</keyword>
<feature type="binding site" evidence="6">
    <location>
        <position position="187"/>
    </location>
    <ligand>
        <name>a purine D-ribonucleoside</name>
        <dbReference type="ChEBI" id="CHEBI:142355"/>
    </ligand>
</feature>
<evidence type="ECO:0000256" key="3">
    <source>
        <dbReference type="ARBA" id="ARBA00022676"/>
    </source>
</evidence>
<dbReference type="OrthoDB" id="1523230at2"/>
<evidence type="ECO:0000256" key="5">
    <source>
        <dbReference type="PIRNR" id="PIRNR000477"/>
    </source>
</evidence>
<dbReference type="EMBL" id="DSZT01000244">
    <property type="protein sequence ID" value="HGU42733.1"/>
    <property type="molecule type" value="Genomic_DNA"/>
</dbReference>
<comment type="pathway">
    <text evidence="1 5">Purine metabolism; purine nucleoside salvage.</text>
</comment>
<dbReference type="Pfam" id="PF01048">
    <property type="entry name" value="PNP_UDP_1"/>
    <property type="match status" value="1"/>
</dbReference>
<accession>A0A172T254</accession>